<dbReference type="PANTHER" id="PTHR24220">
    <property type="entry name" value="IMPORT ATP-BINDING PROTEIN"/>
    <property type="match status" value="1"/>
</dbReference>
<gene>
    <name evidence="5" type="ORF">MGR_2147</name>
</gene>
<proteinExistence type="predicted"/>
<dbReference type="GO" id="GO:0005524">
    <property type="term" value="F:ATP binding"/>
    <property type="evidence" value="ECO:0007669"/>
    <property type="project" value="UniProtKB-KW"/>
</dbReference>
<dbReference type="InterPro" id="IPR017871">
    <property type="entry name" value="ABC_transporter-like_CS"/>
</dbReference>
<dbReference type="InterPro" id="IPR003439">
    <property type="entry name" value="ABC_transporter-like_ATP-bd"/>
</dbReference>
<feature type="domain" description="ABC transporter" evidence="4">
    <location>
        <begin position="9"/>
        <end position="231"/>
    </location>
</feature>
<organism evidence="5">
    <name type="scientific">Magnetospirillum gryphiswaldense</name>
    <dbReference type="NCBI Taxonomy" id="55518"/>
    <lineage>
        <taxon>Bacteria</taxon>
        <taxon>Pseudomonadati</taxon>
        <taxon>Pseudomonadota</taxon>
        <taxon>Alphaproteobacteria</taxon>
        <taxon>Rhodospirillales</taxon>
        <taxon>Rhodospirillaceae</taxon>
        <taxon>Magnetospirillum</taxon>
    </lineage>
</organism>
<dbReference type="InterPro" id="IPR003593">
    <property type="entry name" value="AAA+_ATPase"/>
</dbReference>
<evidence type="ECO:0000256" key="2">
    <source>
        <dbReference type="ARBA" id="ARBA00022741"/>
    </source>
</evidence>
<dbReference type="InterPro" id="IPR015854">
    <property type="entry name" value="ABC_transpr_LolD-like"/>
</dbReference>
<reference evidence="5" key="1">
    <citation type="journal article" date="2007" name="J. Bacteriol.">
        <title>Comparative genome analysis of four magnetotactic bacteria reveals a complex set of group-specific genes implicated in magnetosome biomineralization and function.</title>
        <authorList>
            <person name="Richter M."/>
            <person name="Kube M."/>
            <person name="Bazylinski D.A."/>
            <person name="Lombardot T."/>
            <person name="Gloeckner F.O."/>
            <person name="Reinhardt R."/>
            <person name="Schueler D."/>
        </authorList>
    </citation>
    <scope>NUCLEOTIDE SEQUENCE</scope>
    <source>
        <strain evidence="5">MSR-1</strain>
    </source>
</reference>
<dbReference type="EMBL" id="CU459003">
    <property type="protein sequence ID" value="CAM76202.1"/>
    <property type="molecule type" value="Genomic_DNA"/>
</dbReference>
<accession>A4TZZ5</accession>
<keyword evidence="2" id="KW-0547">Nucleotide-binding</keyword>
<sequence length="231" mass="25096">MTASPAPLVSLRGVAKHYGEDSARVDALKPLDLDIQAGTVIGLLGPSGSGKSTVLNLIGAIVEPDQGRIILDGETVYDGGWRRRDLRRLRLEKIGFIFQFHNLIPFLTISENIEVVLTLAGRTKAQARRRAAELLDYLQVERPQAMPSQVSGGQAQRVAIARALANSPRIILADEPTAALDSERAGIVMDLLRKVAREQGASVIVVTHDEKIMARFDALHVLRDGVLVEPS</sequence>
<dbReference type="PROSITE" id="PS00211">
    <property type="entry name" value="ABC_TRANSPORTER_1"/>
    <property type="match status" value="1"/>
</dbReference>
<evidence type="ECO:0000259" key="4">
    <source>
        <dbReference type="PROSITE" id="PS50893"/>
    </source>
</evidence>
<keyword evidence="1" id="KW-0813">Transport</keyword>
<dbReference type="InterPro" id="IPR017911">
    <property type="entry name" value="MacB-like_ATP-bd"/>
</dbReference>
<dbReference type="PANTHER" id="PTHR24220:SF86">
    <property type="entry name" value="ABC TRANSPORTER ABCH.1"/>
    <property type="match status" value="1"/>
</dbReference>
<dbReference type="Pfam" id="PF00005">
    <property type="entry name" value="ABC_tran"/>
    <property type="match status" value="1"/>
</dbReference>
<evidence type="ECO:0000256" key="3">
    <source>
        <dbReference type="ARBA" id="ARBA00022840"/>
    </source>
</evidence>
<dbReference type="InterPro" id="IPR027417">
    <property type="entry name" value="P-loop_NTPase"/>
</dbReference>
<protein>
    <submittedName>
        <fullName evidence="5">ABC-type antimicrobial peptide transport system, ATPase component</fullName>
    </submittedName>
</protein>
<dbReference type="RefSeq" id="WP_106002433.1">
    <property type="nucleotide sequence ID" value="NZ_CP027527.1"/>
</dbReference>
<name>A4TZZ5_9PROT</name>
<dbReference type="CDD" id="cd03255">
    <property type="entry name" value="ABC_MJ0796_LolCDE_FtsE"/>
    <property type="match status" value="1"/>
</dbReference>
<evidence type="ECO:0000313" key="5">
    <source>
        <dbReference type="EMBL" id="CAM76202.1"/>
    </source>
</evidence>
<evidence type="ECO:0000256" key="1">
    <source>
        <dbReference type="ARBA" id="ARBA00022448"/>
    </source>
</evidence>
<dbReference type="AlphaFoldDB" id="A4TZZ5"/>
<dbReference type="Gene3D" id="3.40.50.300">
    <property type="entry name" value="P-loop containing nucleotide triphosphate hydrolases"/>
    <property type="match status" value="1"/>
</dbReference>
<dbReference type="GO" id="GO:0022857">
    <property type="term" value="F:transmembrane transporter activity"/>
    <property type="evidence" value="ECO:0007669"/>
    <property type="project" value="TreeGrafter"/>
</dbReference>
<dbReference type="GO" id="GO:0016887">
    <property type="term" value="F:ATP hydrolysis activity"/>
    <property type="evidence" value="ECO:0007669"/>
    <property type="project" value="InterPro"/>
</dbReference>
<dbReference type="SMART" id="SM00382">
    <property type="entry name" value="AAA"/>
    <property type="match status" value="1"/>
</dbReference>
<dbReference type="GO" id="GO:0005886">
    <property type="term" value="C:plasma membrane"/>
    <property type="evidence" value="ECO:0007669"/>
    <property type="project" value="TreeGrafter"/>
</dbReference>
<keyword evidence="3" id="KW-0067">ATP-binding</keyword>
<dbReference type="PROSITE" id="PS50893">
    <property type="entry name" value="ABC_TRANSPORTER_2"/>
    <property type="match status" value="1"/>
</dbReference>
<dbReference type="SUPFAM" id="SSF52540">
    <property type="entry name" value="P-loop containing nucleoside triphosphate hydrolases"/>
    <property type="match status" value="1"/>
</dbReference>